<dbReference type="GO" id="GO:0009231">
    <property type="term" value="P:riboflavin biosynthetic process"/>
    <property type="evidence" value="ECO:0007669"/>
    <property type="project" value="UniProtKB-UniPathway"/>
</dbReference>
<reference evidence="18 19" key="1">
    <citation type="submission" date="2019-12" db="EMBL/GenBank/DDBJ databases">
        <authorList>
            <person name="Zhao J."/>
        </authorList>
    </citation>
    <scope>NUCLEOTIDE SEQUENCE [LARGE SCALE GENOMIC DNA]</scope>
    <source>
        <strain evidence="18 19">S-15</strain>
    </source>
</reference>
<dbReference type="EMBL" id="WWNE01000009">
    <property type="protein sequence ID" value="NBG66778.1"/>
    <property type="molecule type" value="Genomic_DNA"/>
</dbReference>
<dbReference type="InterPro" id="IPR002125">
    <property type="entry name" value="CMP_dCMP_dom"/>
</dbReference>
<feature type="binding site" evidence="15">
    <location>
        <position position="157"/>
    </location>
    <ligand>
        <name>NADP(+)</name>
        <dbReference type="ChEBI" id="CHEBI:58349"/>
    </ligand>
</feature>
<keyword evidence="12" id="KW-0511">Multifunctional enzyme</keyword>
<evidence type="ECO:0000256" key="11">
    <source>
        <dbReference type="ARBA" id="ARBA00023002"/>
    </source>
</evidence>
<evidence type="ECO:0000256" key="15">
    <source>
        <dbReference type="PIRSR" id="PIRSR006769-2"/>
    </source>
</evidence>
<comment type="cofactor">
    <cofactor evidence="13 16">
        <name>Zn(2+)</name>
        <dbReference type="ChEBI" id="CHEBI:29105"/>
    </cofactor>
    <text evidence="13 16">Binds 1 zinc ion.</text>
</comment>
<feature type="binding site" evidence="15">
    <location>
        <position position="203"/>
    </location>
    <ligand>
        <name>substrate</name>
    </ligand>
</feature>
<dbReference type="InterPro" id="IPR004794">
    <property type="entry name" value="Eubact_RibD"/>
</dbReference>
<dbReference type="SUPFAM" id="SSF53927">
    <property type="entry name" value="Cytidine deaminase-like"/>
    <property type="match status" value="1"/>
</dbReference>
<dbReference type="Pfam" id="PF01872">
    <property type="entry name" value="RibD_C"/>
    <property type="match status" value="1"/>
</dbReference>
<dbReference type="GO" id="GO:0008703">
    <property type="term" value="F:5-amino-6-(5-phosphoribosylamino)uracil reductase activity"/>
    <property type="evidence" value="ECO:0007669"/>
    <property type="project" value="UniProtKB-EC"/>
</dbReference>
<evidence type="ECO:0000256" key="14">
    <source>
        <dbReference type="PIRSR" id="PIRSR006769-1"/>
    </source>
</evidence>
<keyword evidence="8 13" id="KW-0378">Hydrolase</keyword>
<evidence type="ECO:0000313" key="18">
    <source>
        <dbReference type="EMBL" id="NBG66778.1"/>
    </source>
</evidence>
<keyword evidence="6 13" id="KW-0686">Riboflavin biosynthesis</keyword>
<keyword evidence="9 13" id="KW-0862">Zinc</keyword>
<keyword evidence="7 13" id="KW-0479">Metal-binding</keyword>
<evidence type="ECO:0000256" key="1">
    <source>
        <dbReference type="ARBA" id="ARBA00002151"/>
    </source>
</evidence>
<feature type="binding site" evidence="15">
    <location>
        <position position="214"/>
    </location>
    <ligand>
        <name>substrate</name>
    </ligand>
</feature>
<evidence type="ECO:0000256" key="13">
    <source>
        <dbReference type="PIRNR" id="PIRNR006769"/>
    </source>
</evidence>
<evidence type="ECO:0000256" key="5">
    <source>
        <dbReference type="ARBA" id="ARBA00007417"/>
    </source>
</evidence>
<dbReference type="Pfam" id="PF00383">
    <property type="entry name" value="dCMP_cyt_deam_1"/>
    <property type="match status" value="1"/>
</dbReference>
<feature type="active site" description="Proton donor" evidence="14">
    <location>
        <position position="53"/>
    </location>
</feature>
<comment type="function">
    <text evidence="1 13">Converts 2,5-diamino-6-(ribosylamino)-4(3h)-pyrimidinone 5'-phosphate into 5-amino-6-(ribosylamino)-2,4(1h,3h)-pyrimidinedione 5'-phosphate.</text>
</comment>
<feature type="binding site" evidence="15">
    <location>
        <position position="288"/>
    </location>
    <ligand>
        <name>substrate</name>
    </ligand>
</feature>
<dbReference type="NCBIfam" id="TIGR00326">
    <property type="entry name" value="eubact_ribD"/>
    <property type="match status" value="1"/>
</dbReference>
<feature type="binding site" evidence="15">
    <location>
        <position position="191"/>
    </location>
    <ligand>
        <name>substrate</name>
    </ligand>
</feature>
<evidence type="ECO:0000256" key="2">
    <source>
        <dbReference type="ARBA" id="ARBA00004882"/>
    </source>
</evidence>
<feature type="binding site" evidence="16">
    <location>
        <position position="78"/>
    </location>
    <ligand>
        <name>Zn(2+)</name>
        <dbReference type="ChEBI" id="CHEBI:29105"/>
        <note>catalytic</note>
    </ligand>
</feature>
<proteinExistence type="inferred from homology"/>
<comment type="pathway">
    <text evidence="3 13">Cofactor biosynthesis; riboflavin biosynthesis; 5-amino-6-(D-ribitylamino)uracil from GTP: step 3/4.</text>
</comment>
<evidence type="ECO:0000256" key="6">
    <source>
        <dbReference type="ARBA" id="ARBA00022619"/>
    </source>
</evidence>
<dbReference type="InterPro" id="IPR050765">
    <property type="entry name" value="Riboflavin_Biosynth_HTPR"/>
</dbReference>
<comment type="pathway">
    <text evidence="2 13">Cofactor biosynthesis; riboflavin biosynthesis; 5-amino-6-(D-ribitylamino)uracil from GTP: step 2/4.</text>
</comment>
<feature type="binding site" evidence="15">
    <location>
        <position position="175"/>
    </location>
    <ligand>
        <name>substrate</name>
    </ligand>
</feature>
<comment type="catalytic activity">
    <reaction evidence="13">
        <text>5-amino-6-(5-phospho-D-ribitylamino)uracil + NADP(+) = 5-amino-6-(5-phospho-D-ribosylamino)uracil + NADPH + H(+)</text>
        <dbReference type="Rhea" id="RHEA:17845"/>
        <dbReference type="ChEBI" id="CHEBI:15378"/>
        <dbReference type="ChEBI" id="CHEBI:57783"/>
        <dbReference type="ChEBI" id="CHEBI:58349"/>
        <dbReference type="ChEBI" id="CHEBI:58421"/>
        <dbReference type="ChEBI" id="CHEBI:58453"/>
        <dbReference type="EC" id="1.1.1.193"/>
    </reaction>
</comment>
<feature type="binding site" evidence="15">
    <location>
        <position position="211"/>
    </location>
    <ligand>
        <name>substrate</name>
    </ligand>
</feature>
<dbReference type="InterPro" id="IPR002734">
    <property type="entry name" value="RibDG_C"/>
</dbReference>
<comment type="catalytic activity">
    <reaction evidence="13">
        <text>2,5-diamino-6-hydroxy-4-(5-phosphoribosylamino)-pyrimidine + H2O + H(+) = 5-amino-6-(5-phospho-D-ribosylamino)uracil + NH4(+)</text>
        <dbReference type="Rhea" id="RHEA:21868"/>
        <dbReference type="ChEBI" id="CHEBI:15377"/>
        <dbReference type="ChEBI" id="CHEBI:15378"/>
        <dbReference type="ChEBI" id="CHEBI:28938"/>
        <dbReference type="ChEBI" id="CHEBI:58453"/>
        <dbReference type="ChEBI" id="CHEBI:58614"/>
        <dbReference type="EC" id="3.5.4.26"/>
    </reaction>
</comment>
<evidence type="ECO:0000256" key="10">
    <source>
        <dbReference type="ARBA" id="ARBA00022857"/>
    </source>
</evidence>
<evidence type="ECO:0000256" key="3">
    <source>
        <dbReference type="ARBA" id="ARBA00004910"/>
    </source>
</evidence>
<organism evidence="18 19">
    <name type="scientific">Acidiluteibacter ferrifornacis</name>
    <dbReference type="NCBI Taxonomy" id="2692424"/>
    <lineage>
        <taxon>Bacteria</taxon>
        <taxon>Pseudomonadati</taxon>
        <taxon>Bacteroidota</taxon>
        <taxon>Flavobacteriia</taxon>
        <taxon>Flavobacteriales</taxon>
        <taxon>Cryomorphaceae</taxon>
        <taxon>Acidiluteibacter</taxon>
    </lineage>
</organism>
<dbReference type="Proteomes" id="UP000470771">
    <property type="component" value="Unassembled WGS sequence"/>
</dbReference>
<evidence type="ECO:0000256" key="7">
    <source>
        <dbReference type="ARBA" id="ARBA00022723"/>
    </source>
</evidence>
<comment type="caution">
    <text evidence="18">The sequence shown here is derived from an EMBL/GenBank/DDBJ whole genome shotgun (WGS) entry which is preliminary data.</text>
</comment>
<accession>A0A6N9NJC2</accession>
<dbReference type="EC" id="1.1.1.193" evidence="13"/>
<dbReference type="Gene3D" id="3.40.140.10">
    <property type="entry name" value="Cytidine Deaminase, domain 2"/>
    <property type="match status" value="1"/>
</dbReference>
<dbReference type="SUPFAM" id="SSF53597">
    <property type="entry name" value="Dihydrofolate reductase-like"/>
    <property type="match status" value="1"/>
</dbReference>
<dbReference type="PROSITE" id="PS00903">
    <property type="entry name" value="CYT_DCMP_DEAMINASES_1"/>
    <property type="match status" value="1"/>
</dbReference>
<gene>
    <name evidence="18" type="primary">ribD</name>
    <name evidence="18" type="ORF">GQN54_11690</name>
</gene>
<feature type="binding site" evidence="15">
    <location>
        <position position="207"/>
    </location>
    <ligand>
        <name>NADP(+)</name>
        <dbReference type="ChEBI" id="CHEBI:58349"/>
    </ligand>
</feature>
<dbReference type="PANTHER" id="PTHR38011">
    <property type="entry name" value="DIHYDROFOLATE REDUCTASE FAMILY PROTEIN (AFU_ORTHOLOGUE AFUA_8G06820)"/>
    <property type="match status" value="1"/>
</dbReference>
<sequence length="347" mass="38757">MNVHEKYILRCLEIAQKGLGSVSPNPMVGSVIVHNDKIIGEGYHQKYGGPHAEVNAINSVSDKSVLKESTIYVSLEPCNHFGKTPPCSHLIVKHQISKVVIANVDPFAAVNGTGIKYLQDHGIDVTFGILEQEAAFINRRFFTFHTKKRPYIILKWAQTQDGFMDIDRTDNPTSSYWITTPASKRLSHQWRSEEDGILVGFNTVKNDNPSLTTREVTGKNPTRIVIDRKLDLPTNKAIFDESSKTIVINEQVEKAENNIHYKKVNSTHSIHEILTALHEENIQSVIIEGGKATLNQFIEAGIWDEARVLTAAKNFGKGLKAPVLNQSPNSIEAVDTDQLAIYYSTKK</sequence>
<name>A0A6N9NJC2_9FLAO</name>
<evidence type="ECO:0000259" key="17">
    <source>
        <dbReference type="PROSITE" id="PS51747"/>
    </source>
</evidence>
<dbReference type="GO" id="GO:0008270">
    <property type="term" value="F:zinc ion binding"/>
    <property type="evidence" value="ECO:0007669"/>
    <property type="project" value="InterPro"/>
</dbReference>
<keyword evidence="11 13" id="KW-0560">Oxidoreductase</keyword>
<dbReference type="InterPro" id="IPR016192">
    <property type="entry name" value="APOBEC/CMP_deaminase_Zn-bd"/>
</dbReference>
<dbReference type="InterPro" id="IPR024072">
    <property type="entry name" value="DHFR-like_dom_sf"/>
</dbReference>
<evidence type="ECO:0000313" key="19">
    <source>
        <dbReference type="Proteomes" id="UP000470771"/>
    </source>
</evidence>
<dbReference type="PROSITE" id="PS51747">
    <property type="entry name" value="CYT_DCMP_DEAMINASES_2"/>
    <property type="match status" value="1"/>
</dbReference>
<feature type="domain" description="CMP/dCMP-type deaminase" evidence="17">
    <location>
        <begin position="2"/>
        <end position="125"/>
    </location>
</feature>
<comment type="similarity">
    <text evidence="5 13">In the C-terminal section; belongs to the HTP reductase family.</text>
</comment>
<evidence type="ECO:0000256" key="8">
    <source>
        <dbReference type="ARBA" id="ARBA00022801"/>
    </source>
</evidence>
<evidence type="ECO:0000256" key="12">
    <source>
        <dbReference type="ARBA" id="ARBA00023268"/>
    </source>
</evidence>
<dbReference type="FunFam" id="3.40.140.10:FF:000025">
    <property type="entry name" value="Riboflavin biosynthesis protein RibD"/>
    <property type="match status" value="1"/>
</dbReference>
<dbReference type="CDD" id="cd01284">
    <property type="entry name" value="Riboflavin_deaminase-reductase"/>
    <property type="match status" value="1"/>
</dbReference>
<evidence type="ECO:0000256" key="4">
    <source>
        <dbReference type="ARBA" id="ARBA00005259"/>
    </source>
</evidence>
<dbReference type="InterPro" id="IPR016193">
    <property type="entry name" value="Cytidine_deaminase-like"/>
</dbReference>
<feature type="binding site" evidence="16">
    <location>
        <position position="87"/>
    </location>
    <ligand>
        <name>Zn(2+)</name>
        <dbReference type="ChEBI" id="CHEBI:29105"/>
        <note>catalytic</note>
    </ligand>
</feature>
<comment type="similarity">
    <text evidence="4 13">In the N-terminal section; belongs to the cytidine and deoxycytidylate deaminase family.</text>
</comment>
<dbReference type="AlphaFoldDB" id="A0A6N9NJC2"/>
<dbReference type="GO" id="GO:0008835">
    <property type="term" value="F:diaminohydroxyphosphoribosylaminopyrimidine deaminase activity"/>
    <property type="evidence" value="ECO:0007669"/>
    <property type="project" value="UniProtKB-EC"/>
</dbReference>
<dbReference type="Gene3D" id="3.40.430.10">
    <property type="entry name" value="Dihydrofolate Reductase, subunit A"/>
    <property type="match status" value="1"/>
</dbReference>
<feature type="binding site" evidence="15">
    <location>
        <position position="177"/>
    </location>
    <ligand>
        <name>NADP(+)</name>
        <dbReference type="ChEBI" id="CHEBI:58349"/>
    </ligand>
</feature>
<dbReference type="UniPathway" id="UPA00275">
    <property type="reaction ID" value="UER00401"/>
</dbReference>
<evidence type="ECO:0000256" key="9">
    <source>
        <dbReference type="ARBA" id="ARBA00022833"/>
    </source>
</evidence>
<evidence type="ECO:0000256" key="16">
    <source>
        <dbReference type="PIRSR" id="PIRSR006769-3"/>
    </source>
</evidence>
<keyword evidence="19" id="KW-1185">Reference proteome</keyword>
<keyword evidence="10 13" id="KW-0521">NADP</keyword>
<dbReference type="EC" id="3.5.4.26" evidence="13"/>
<protein>
    <recommendedName>
        <fullName evidence="13">Riboflavin biosynthesis protein RibD</fullName>
    </recommendedName>
    <domain>
        <recommendedName>
            <fullName evidence="13">Diaminohydroxyphosphoribosylaminopyrimidine deaminase</fullName>
            <shortName evidence="13">DRAP deaminase</shortName>
            <ecNumber evidence="13">3.5.4.26</ecNumber>
        </recommendedName>
        <alternativeName>
            <fullName evidence="13">Riboflavin-specific deaminase</fullName>
        </alternativeName>
    </domain>
    <domain>
        <recommendedName>
            <fullName evidence="13">5-amino-6-(5-phosphoribosylamino)uracil reductase</fullName>
            <ecNumber evidence="13">1.1.1.193</ecNumber>
        </recommendedName>
        <alternativeName>
            <fullName evidence="13">HTP reductase</fullName>
        </alternativeName>
    </domain>
</protein>
<feature type="binding site" evidence="16">
    <location>
        <position position="51"/>
    </location>
    <ligand>
        <name>Zn(2+)</name>
        <dbReference type="ChEBI" id="CHEBI:29105"/>
        <note>catalytic</note>
    </ligand>
</feature>
<dbReference type="PANTHER" id="PTHR38011:SF7">
    <property type="entry name" value="2,5-DIAMINO-6-RIBOSYLAMINO-4(3H)-PYRIMIDINONE 5'-PHOSPHATE REDUCTASE"/>
    <property type="match status" value="1"/>
</dbReference>
<dbReference type="PIRSF" id="PIRSF006769">
    <property type="entry name" value="RibD"/>
    <property type="match status" value="1"/>
</dbReference>